<dbReference type="Proteomes" id="UP000552883">
    <property type="component" value="Unassembled WGS sequence"/>
</dbReference>
<dbReference type="OrthoDB" id="4794482at2"/>
<name>A0A840XLC8_9MICO</name>
<feature type="transmembrane region" description="Helical" evidence="1">
    <location>
        <begin position="189"/>
        <end position="210"/>
    </location>
</feature>
<evidence type="ECO:0000256" key="1">
    <source>
        <dbReference type="SAM" id="Phobius"/>
    </source>
</evidence>
<dbReference type="EMBL" id="JACHBS010000001">
    <property type="protein sequence ID" value="MBB5617438.1"/>
    <property type="molecule type" value="Genomic_DNA"/>
</dbReference>
<evidence type="ECO:0000313" key="3">
    <source>
        <dbReference type="Proteomes" id="UP000552883"/>
    </source>
</evidence>
<feature type="transmembrane region" description="Helical" evidence="1">
    <location>
        <begin position="87"/>
        <end position="110"/>
    </location>
</feature>
<gene>
    <name evidence="2" type="ORF">BJ959_000934</name>
</gene>
<feature type="transmembrane region" description="Helical" evidence="1">
    <location>
        <begin position="122"/>
        <end position="147"/>
    </location>
</feature>
<evidence type="ECO:0000313" key="2">
    <source>
        <dbReference type="EMBL" id="MBB5617438.1"/>
    </source>
</evidence>
<proteinExistence type="predicted"/>
<keyword evidence="3" id="KW-1185">Reference proteome</keyword>
<keyword evidence="1" id="KW-1133">Transmembrane helix</keyword>
<feature type="transmembrane region" description="Helical" evidence="1">
    <location>
        <begin position="159"/>
        <end position="177"/>
    </location>
</feature>
<accession>A0A840XLC8</accession>
<feature type="transmembrane region" description="Helical" evidence="1">
    <location>
        <begin position="280"/>
        <end position="307"/>
    </location>
</feature>
<dbReference type="RefSeq" id="WP_153983128.1">
    <property type="nucleotide sequence ID" value="NZ_BAAANZ010000026.1"/>
</dbReference>
<keyword evidence="1" id="KW-0812">Transmembrane</keyword>
<organism evidence="2 3">
    <name type="scientific">Microcella frigidaquae</name>
    <dbReference type="NCBI Taxonomy" id="424758"/>
    <lineage>
        <taxon>Bacteria</taxon>
        <taxon>Bacillati</taxon>
        <taxon>Actinomycetota</taxon>
        <taxon>Actinomycetes</taxon>
        <taxon>Micrococcales</taxon>
        <taxon>Microbacteriaceae</taxon>
        <taxon>Microcella</taxon>
    </lineage>
</organism>
<protein>
    <submittedName>
        <fullName evidence="2">Uncharacterized protein</fullName>
    </submittedName>
</protein>
<keyword evidence="1" id="KW-0472">Membrane</keyword>
<reference evidence="2 3" key="1">
    <citation type="submission" date="2020-08" db="EMBL/GenBank/DDBJ databases">
        <title>Sequencing the genomes of 1000 actinobacteria strains.</title>
        <authorList>
            <person name="Klenk H.-P."/>
        </authorList>
    </citation>
    <scope>NUCLEOTIDE SEQUENCE [LARGE SCALE GENOMIC DNA]</scope>
    <source>
        <strain evidence="2 3">DSM 23889</strain>
    </source>
</reference>
<comment type="caution">
    <text evidence="2">The sequence shown here is derived from an EMBL/GenBank/DDBJ whole genome shotgun (WGS) entry which is preliminary data.</text>
</comment>
<dbReference type="AlphaFoldDB" id="A0A840XLC8"/>
<feature type="transmembrane region" description="Helical" evidence="1">
    <location>
        <begin position="231"/>
        <end position="251"/>
    </location>
</feature>
<sequence length="402" mass="41518">MIGAGEQGGTPPMPRTVRLALRMLPPGELRERYAEQWAADLRDADDAGIPRRSIAVGALRFALLARAGSIGADPLELDRQSWRRARWAAAFIGTAALGSTVGFIGIGGLAGVDDVATEAPALLPVVVAPALISLVSAVVGVALLVLAATRRPRIRFGSVLVVLALSVGVLLVAVWPVQSAIVPSTEPLLYGLGLLALVVGSVTAFIAWEVTPRPRETLALARAPRMTRPSSSTIVAGGVVALLAAVGFGAVEGLVWGPLDQTDNALTIEELYAALLPSEVISAIIVVAVWAVGGVILAVILLAVQLWMRRRGTPEPARLAVVAPMALLALGFVVLGQGFATFGIGMAIADTLPPYTGSRSLAWTVYAALGATVGLIGAFLALAPRHRRAPDGLSLAALGRLA</sequence>
<feature type="transmembrane region" description="Helical" evidence="1">
    <location>
        <begin position="319"/>
        <end position="349"/>
    </location>
</feature>
<feature type="transmembrane region" description="Helical" evidence="1">
    <location>
        <begin position="361"/>
        <end position="383"/>
    </location>
</feature>